<evidence type="ECO:0000256" key="4">
    <source>
        <dbReference type="ARBA" id="ARBA00022989"/>
    </source>
</evidence>
<dbReference type="GO" id="GO:0022857">
    <property type="term" value="F:transmembrane transporter activity"/>
    <property type="evidence" value="ECO:0007669"/>
    <property type="project" value="InterPro"/>
</dbReference>
<dbReference type="InterPro" id="IPR036259">
    <property type="entry name" value="MFS_trans_sf"/>
</dbReference>
<protein>
    <submittedName>
        <fullName evidence="8">Putative transporter</fullName>
    </submittedName>
</protein>
<feature type="transmembrane region" description="Helical" evidence="6">
    <location>
        <begin position="451"/>
        <end position="476"/>
    </location>
</feature>
<comment type="subcellular location">
    <subcellularLocation>
        <location evidence="1">Membrane</location>
        <topology evidence="1">Multi-pass membrane protein</topology>
    </subcellularLocation>
</comment>
<evidence type="ECO:0000256" key="6">
    <source>
        <dbReference type="SAM" id="Phobius"/>
    </source>
</evidence>
<dbReference type="VEuPathDB" id="FungiDB:AB675_11156"/>
<dbReference type="SUPFAM" id="SSF103473">
    <property type="entry name" value="MFS general substrate transporter"/>
    <property type="match status" value="1"/>
</dbReference>
<feature type="transmembrane region" description="Helical" evidence="6">
    <location>
        <begin position="329"/>
        <end position="347"/>
    </location>
</feature>
<dbReference type="InterPro" id="IPR020846">
    <property type="entry name" value="MFS_dom"/>
</dbReference>
<dbReference type="PROSITE" id="PS50850">
    <property type="entry name" value="MFS"/>
    <property type="match status" value="1"/>
</dbReference>
<dbReference type="RefSeq" id="XP_017995800.1">
    <property type="nucleotide sequence ID" value="XM_018139978.1"/>
</dbReference>
<evidence type="ECO:0000256" key="2">
    <source>
        <dbReference type="ARBA" id="ARBA00022448"/>
    </source>
</evidence>
<sequence length="514" mass="57274">MANSRNASVSSDLPAKDMVKTAHLEMGNEDGHPHELPPDQHKKMFRKIDIRLMPMLAALYLIANLDRANIGNAKIEGLEKDLNMKGADYNIANMIFFVPYILCEVPANSILILFKRPSTWLGFITTSWGIVMTCSGFCQNFGGLVACRFILGIFEAGFFPGAVFLISQWYTPRQTQFRMSLLYCAAAMSGAFSGLMAAGIAQMSGVGGYLGWRWIFILEGILTIAFGVATFFVLPDHPTLSKRWLSEAEIRYCEHLYTKHRGGYAKQQSAEGEVAVSKVQKWKILRSVLLDWQIYCQALIFMSSSVPTYAMKFTLPQIMVNMGFKSTNAQLLSAPPYVLGAISAICVSKIADRFFWRLPFIVGPLCSVLTAYSVLFSKSAEIANNVALCYTFVFIGIGSLYPVVPGCNTWTLNNLPNKEKRAMGISYMIALGNLGGVIGSMVFLGDEKPRYQTGWSCCLAFIILGMCSALTLETVYKYTNKKRDTMDRQEIEAKYTVEQLDAMGDRSPLFRYTL</sequence>
<evidence type="ECO:0000313" key="8">
    <source>
        <dbReference type="EMBL" id="KPI35837.1"/>
    </source>
</evidence>
<dbReference type="FunFam" id="1.20.1250.20:FF:000034">
    <property type="entry name" value="MFS general substrate transporter"/>
    <property type="match status" value="1"/>
</dbReference>
<feature type="domain" description="Major facilitator superfamily (MFS) profile" evidence="7">
    <location>
        <begin position="52"/>
        <end position="483"/>
    </location>
</feature>
<name>A0A0N1H327_9EURO</name>
<keyword evidence="4 6" id="KW-1133">Transmembrane helix</keyword>
<dbReference type="Pfam" id="PF07690">
    <property type="entry name" value="MFS_1"/>
    <property type="match status" value="1"/>
</dbReference>
<feature type="transmembrane region" description="Helical" evidence="6">
    <location>
        <begin position="148"/>
        <end position="169"/>
    </location>
</feature>
<dbReference type="OrthoDB" id="2962993at2759"/>
<accession>A0A0N1H327</accession>
<dbReference type="PANTHER" id="PTHR43791">
    <property type="entry name" value="PERMEASE-RELATED"/>
    <property type="match status" value="1"/>
</dbReference>
<evidence type="ECO:0000259" key="7">
    <source>
        <dbReference type="PROSITE" id="PS50850"/>
    </source>
</evidence>
<proteinExistence type="predicted"/>
<keyword evidence="9" id="KW-1185">Reference proteome</keyword>
<keyword evidence="3 6" id="KW-0812">Transmembrane</keyword>
<dbReference type="AlphaFoldDB" id="A0A0N1H327"/>
<dbReference type="InterPro" id="IPR011701">
    <property type="entry name" value="MFS"/>
</dbReference>
<evidence type="ECO:0000313" key="9">
    <source>
        <dbReference type="Proteomes" id="UP000038010"/>
    </source>
</evidence>
<evidence type="ECO:0000256" key="1">
    <source>
        <dbReference type="ARBA" id="ARBA00004141"/>
    </source>
</evidence>
<evidence type="ECO:0000256" key="3">
    <source>
        <dbReference type="ARBA" id="ARBA00022692"/>
    </source>
</evidence>
<keyword evidence="2" id="KW-0813">Transport</keyword>
<feature type="transmembrane region" description="Helical" evidence="6">
    <location>
        <begin position="181"/>
        <end position="202"/>
    </location>
</feature>
<dbReference type="FunFam" id="1.20.1250.20:FF:000013">
    <property type="entry name" value="MFS general substrate transporter"/>
    <property type="match status" value="1"/>
</dbReference>
<keyword evidence="5 6" id="KW-0472">Membrane</keyword>
<feature type="transmembrane region" description="Helical" evidence="6">
    <location>
        <begin position="214"/>
        <end position="234"/>
    </location>
</feature>
<organism evidence="8 9">
    <name type="scientific">Cyphellophora attinorum</name>
    <dbReference type="NCBI Taxonomy" id="1664694"/>
    <lineage>
        <taxon>Eukaryota</taxon>
        <taxon>Fungi</taxon>
        <taxon>Dikarya</taxon>
        <taxon>Ascomycota</taxon>
        <taxon>Pezizomycotina</taxon>
        <taxon>Eurotiomycetes</taxon>
        <taxon>Chaetothyriomycetidae</taxon>
        <taxon>Chaetothyriales</taxon>
        <taxon>Cyphellophoraceae</taxon>
        <taxon>Cyphellophora</taxon>
    </lineage>
</organism>
<feature type="transmembrane region" description="Helical" evidence="6">
    <location>
        <begin position="288"/>
        <end position="309"/>
    </location>
</feature>
<dbReference type="PANTHER" id="PTHR43791:SF54">
    <property type="entry name" value="MAJOR FACILITATOR SUPERFAMILY (MFS) PROFILE DOMAIN-CONTAINING PROTEIN-RELATED"/>
    <property type="match status" value="1"/>
</dbReference>
<feature type="transmembrane region" description="Helical" evidence="6">
    <location>
        <begin position="90"/>
        <end position="114"/>
    </location>
</feature>
<feature type="transmembrane region" description="Helical" evidence="6">
    <location>
        <begin position="121"/>
        <end position="142"/>
    </location>
</feature>
<dbReference type="GeneID" id="28731858"/>
<feature type="transmembrane region" description="Helical" evidence="6">
    <location>
        <begin position="52"/>
        <end position="70"/>
    </location>
</feature>
<reference evidence="8 9" key="1">
    <citation type="submission" date="2015-06" db="EMBL/GenBank/DDBJ databases">
        <title>Draft genome of the ant-associated black yeast Phialophora attae CBS 131958.</title>
        <authorList>
            <person name="Moreno L.F."/>
            <person name="Stielow B.J."/>
            <person name="de Hoog S."/>
            <person name="Vicente V.A."/>
            <person name="Weiss V.A."/>
            <person name="de Vries M."/>
            <person name="Cruz L.M."/>
            <person name="Souza E.M."/>
        </authorList>
    </citation>
    <scope>NUCLEOTIDE SEQUENCE [LARGE SCALE GENOMIC DNA]</scope>
    <source>
        <strain evidence="8 9">CBS 131958</strain>
    </source>
</reference>
<comment type="caution">
    <text evidence="8">The sequence shown here is derived from an EMBL/GenBank/DDBJ whole genome shotgun (WGS) entry which is preliminary data.</text>
</comment>
<feature type="transmembrane region" description="Helical" evidence="6">
    <location>
        <begin position="354"/>
        <end position="376"/>
    </location>
</feature>
<dbReference type="Gene3D" id="1.20.1250.20">
    <property type="entry name" value="MFS general substrate transporter like domains"/>
    <property type="match status" value="2"/>
</dbReference>
<evidence type="ECO:0000256" key="5">
    <source>
        <dbReference type="ARBA" id="ARBA00023136"/>
    </source>
</evidence>
<feature type="transmembrane region" description="Helical" evidence="6">
    <location>
        <begin position="382"/>
        <end position="404"/>
    </location>
</feature>
<dbReference type="Proteomes" id="UP000038010">
    <property type="component" value="Unassembled WGS sequence"/>
</dbReference>
<dbReference type="EMBL" id="LFJN01000036">
    <property type="protein sequence ID" value="KPI35837.1"/>
    <property type="molecule type" value="Genomic_DNA"/>
</dbReference>
<gene>
    <name evidence="8" type="ORF">AB675_11156</name>
</gene>
<dbReference type="GO" id="GO:0016020">
    <property type="term" value="C:membrane"/>
    <property type="evidence" value="ECO:0007669"/>
    <property type="project" value="UniProtKB-SubCell"/>
</dbReference>
<feature type="transmembrane region" description="Helical" evidence="6">
    <location>
        <begin position="425"/>
        <end position="445"/>
    </location>
</feature>